<dbReference type="RefSeq" id="WP_309771352.1">
    <property type="nucleotide sequence ID" value="NZ_JAVIZC010000003.1"/>
</dbReference>
<proteinExistence type="predicted"/>
<keyword evidence="1" id="KW-0378">Hydrolase</keyword>
<dbReference type="EMBL" id="JAVIZC010000003">
    <property type="protein sequence ID" value="MDR6102766.1"/>
    <property type="molecule type" value="Genomic_DNA"/>
</dbReference>
<evidence type="ECO:0000313" key="2">
    <source>
        <dbReference type="Proteomes" id="UP001255601"/>
    </source>
</evidence>
<accession>A0AAJ2BAR6</accession>
<dbReference type="Gene3D" id="1.10.287.1080">
    <property type="entry name" value="MazG-like"/>
    <property type="match status" value="1"/>
</dbReference>
<name>A0AAJ2BAR6_9HYPH</name>
<sequence length="203" mass="22239">MSYSAFQTGVTDWLFQCFGHKISSDKLERADRLIEEALELVQAVGYPEERVKALLQYVYSRPMGEPRQEVGGVMVTLAAFCWSYGIDLDEAAQTELARIWTKIDAIRAKQAAKPTGSALPIGPQPDRNQLYFCLPCTWYAADVDGCAYAADEIFVDGAGTRFCSGCAKEYRGGTRHMRKLSSILSCAEPHLNAGITLPEGGAA</sequence>
<protein>
    <submittedName>
        <fullName evidence="1">NTP pyrophosphatase (Non-canonical NTP hydrolase)</fullName>
    </submittedName>
</protein>
<dbReference type="AlphaFoldDB" id="A0AAJ2BAR6"/>
<comment type="caution">
    <text evidence="1">The sequence shown here is derived from an EMBL/GenBank/DDBJ whole genome shotgun (WGS) entry which is preliminary data.</text>
</comment>
<dbReference type="GO" id="GO:0016787">
    <property type="term" value="F:hydrolase activity"/>
    <property type="evidence" value="ECO:0007669"/>
    <property type="project" value="UniProtKB-KW"/>
</dbReference>
<evidence type="ECO:0000313" key="1">
    <source>
        <dbReference type="EMBL" id="MDR6102766.1"/>
    </source>
</evidence>
<gene>
    <name evidence="1" type="ORF">QE369_002963</name>
</gene>
<reference evidence="1" key="1">
    <citation type="submission" date="2023-08" db="EMBL/GenBank/DDBJ databases">
        <title>Functional and genomic diversity of the sorghum phyllosphere microbiome.</title>
        <authorList>
            <person name="Shade A."/>
        </authorList>
    </citation>
    <scope>NUCLEOTIDE SEQUENCE</scope>
    <source>
        <strain evidence="1">SORGH_AS_0974</strain>
    </source>
</reference>
<organism evidence="1 2">
    <name type="scientific">Agrobacterium larrymoorei</name>
    <dbReference type="NCBI Taxonomy" id="160699"/>
    <lineage>
        <taxon>Bacteria</taxon>
        <taxon>Pseudomonadati</taxon>
        <taxon>Pseudomonadota</taxon>
        <taxon>Alphaproteobacteria</taxon>
        <taxon>Hyphomicrobiales</taxon>
        <taxon>Rhizobiaceae</taxon>
        <taxon>Rhizobium/Agrobacterium group</taxon>
        <taxon>Agrobacterium</taxon>
    </lineage>
</organism>
<dbReference type="Proteomes" id="UP001255601">
    <property type="component" value="Unassembled WGS sequence"/>
</dbReference>
<dbReference type="SUPFAM" id="SSF101386">
    <property type="entry name" value="all-alpha NTP pyrophosphatases"/>
    <property type="match status" value="1"/>
</dbReference>